<dbReference type="Proteomes" id="UP001060215">
    <property type="component" value="Chromosome 10"/>
</dbReference>
<evidence type="ECO:0000313" key="1">
    <source>
        <dbReference type="EMBL" id="KAI7997926.1"/>
    </source>
</evidence>
<name>A0ACC0GES3_9ERIC</name>
<dbReference type="EMBL" id="CM045767">
    <property type="protein sequence ID" value="KAI7997926.1"/>
    <property type="molecule type" value="Genomic_DNA"/>
</dbReference>
<accession>A0ACC0GES3</accession>
<reference evidence="1 2" key="1">
    <citation type="journal article" date="2022" name="Plant J.">
        <title>Chromosome-level genome of Camellia lanceoleosa provides a valuable resource for understanding genome evolution and self-incompatibility.</title>
        <authorList>
            <person name="Gong W."/>
            <person name="Xiao S."/>
            <person name="Wang L."/>
            <person name="Liao Z."/>
            <person name="Chang Y."/>
            <person name="Mo W."/>
            <person name="Hu G."/>
            <person name="Li W."/>
            <person name="Zhao G."/>
            <person name="Zhu H."/>
            <person name="Hu X."/>
            <person name="Ji K."/>
            <person name="Xiang X."/>
            <person name="Song Q."/>
            <person name="Yuan D."/>
            <person name="Jin S."/>
            <person name="Zhang L."/>
        </authorList>
    </citation>
    <scope>NUCLEOTIDE SEQUENCE [LARGE SCALE GENOMIC DNA]</scope>
    <source>
        <strain evidence="1">SQ_2022a</strain>
    </source>
</reference>
<evidence type="ECO:0000313" key="2">
    <source>
        <dbReference type="Proteomes" id="UP001060215"/>
    </source>
</evidence>
<protein>
    <submittedName>
        <fullName evidence="1">Uncharacterized protein</fullName>
    </submittedName>
</protein>
<organism evidence="1 2">
    <name type="scientific">Camellia lanceoleosa</name>
    <dbReference type="NCBI Taxonomy" id="1840588"/>
    <lineage>
        <taxon>Eukaryota</taxon>
        <taxon>Viridiplantae</taxon>
        <taxon>Streptophyta</taxon>
        <taxon>Embryophyta</taxon>
        <taxon>Tracheophyta</taxon>
        <taxon>Spermatophyta</taxon>
        <taxon>Magnoliopsida</taxon>
        <taxon>eudicotyledons</taxon>
        <taxon>Gunneridae</taxon>
        <taxon>Pentapetalae</taxon>
        <taxon>asterids</taxon>
        <taxon>Ericales</taxon>
        <taxon>Theaceae</taxon>
        <taxon>Camellia</taxon>
    </lineage>
</organism>
<proteinExistence type="predicted"/>
<gene>
    <name evidence="1" type="ORF">LOK49_LG10G02002</name>
</gene>
<comment type="caution">
    <text evidence="1">The sequence shown here is derived from an EMBL/GenBank/DDBJ whole genome shotgun (WGS) entry which is preliminary data.</text>
</comment>
<sequence>METLLDDLITKMALTDEEEEAVVVGDDHLKSAEEKSWLCLVEKVLTMRPFNSEALRTTMESVWNPSKGMQTKVINKNLFFFQFNHIIDKMRVLHNGPWSFDKNIILLKEVTDSWQLSQIVFSTAVFWVQVYDLPLISMTRAVGRLLRNRLGQFVDMDFEEGGVAWGQALRIRVEIDITKPLCREMKVAFQDRDPVWVTFKYERLPNFCYFCGRLGHGDRECPARMLGGAGAEGHGDQYGAWLRASPLYMHAKPMKGNGGSTAIAPLVKQSGGSSSSPVMGRMVPRSTMVEAPAESEFERPSGESLGDYHAVLREDISPSMDVVILPDLLLFKRPFPREIALVNGAREGGELGAVVHVMEGPGDIDVAHHPVTPDCSVLGLSGGPVQGTSDQTRIGPTLLLGQVGMPVDRPA</sequence>
<keyword evidence="2" id="KW-1185">Reference proteome</keyword>